<keyword evidence="5 6" id="KW-0472">Membrane</keyword>
<organism evidence="7 8">
    <name type="scientific">Actinocatenispora rupis</name>
    <dbReference type="NCBI Taxonomy" id="519421"/>
    <lineage>
        <taxon>Bacteria</taxon>
        <taxon>Bacillati</taxon>
        <taxon>Actinomycetota</taxon>
        <taxon>Actinomycetes</taxon>
        <taxon>Micromonosporales</taxon>
        <taxon>Micromonosporaceae</taxon>
        <taxon>Actinocatenispora</taxon>
    </lineage>
</organism>
<dbReference type="Proteomes" id="UP000612808">
    <property type="component" value="Unassembled WGS sequence"/>
</dbReference>
<dbReference type="EMBL" id="BOMB01000010">
    <property type="protein sequence ID" value="GID11070.1"/>
    <property type="molecule type" value="Genomic_DNA"/>
</dbReference>
<keyword evidence="8" id="KW-1185">Reference proteome</keyword>
<dbReference type="CDD" id="cd06173">
    <property type="entry name" value="MFS_MefA_like"/>
    <property type="match status" value="1"/>
</dbReference>
<dbReference type="AlphaFoldDB" id="A0A8J3IYD6"/>
<gene>
    <name evidence="7" type="ORF">Aru02nite_19590</name>
</gene>
<keyword evidence="2" id="KW-1003">Cell membrane</keyword>
<feature type="transmembrane region" description="Helical" evidence="6">
    <location>
        <begin position="232"/>
        <end position="255"/>
    </location>
</feature>
<dbReference type="PANTHER" id="PTHR23513:SF6">
    <property type="entry name" value="MAJOR FACILITATOR SUPERFAMILY ASSOCIATED DOMAIN-CONTAINING PROTEIN"/>
    <property type="match status" value="1"/>
</dbReference>
<feature type="transmembrane region" description="Helical" evidence="6">
    <location>
        <begin position="267"/>
        <end position="287"/>
    </location>
</feature>
<dbReference type="RefSeq" id="WP_203656818.1">
    <property type="nucleotide sequence ID" value="NZ_BAAAZM010000019.1"/>
</dbReference>
<name>A0A8J3IYD6_9ACTN</name>
<feature type="transmembrane region" description="Helical" evidence="6">
    <location>
        <begin position="355"/>
        <end position="378"/>
    </location>
</feature>
<feature type="transmembrane region" description="Helical" evidence="6">
    <location>
        <begin position="164"/>
        <end position="193"/>
    </location>
</feature>
<feature type="transmembrane region" description="Helical" evidence="6">
    <location>
        <begin position="294"/>
        <end position="312"/>
    </location>
</feature>
<keyword evidence="4 6" id="KW-1133">Transmembrane helix</keyword>
<evidence type="ECO:0000256" key="2">
    <source>
        <dbReference type="ARBA" id="ARBA00022475"/>
    </source>
</evidence>
<dbReference type="SUPFAM" id="SSF103473">
    <property type="entry name" value="MFS general substrate transporter"/>
    <property type="match status" value="1"/>
</dbReference>
<protein>
    <submittedName>
        <fullName evidence="7">Macrolide transporter</fullName>
    </submittedName>
</protein>
<sequence length="453" mass="45678">MGAGALVWGGTRFAGMGRFGVVWSGQVVTLVGNSVLRFAFVVRAWTEGGQATRVVLLSLCAMLPQLLLSPTAGALVDRVSKRTALQLADAGGLVTIGALALVYATGHLQSWQVYLAVALLGAAAAAQYPALSSAVPLLVPKENLQRANGLLATARSAADVCGPALAGVLVATTGLGVILALDLATFAFALVTVRVVGLPRTRPETVAAHRKRLLADSAEGLRYLLGRSSLRGLTLIFCAVNLVMVFGFAVVQPMILARTGNDTATLASVLTAMGIGGIAGGLLLAAWGGPKNRVRGMMLGIVGMCLSAQVAMAAARGLPAWCAAILVGALLMPVVNGTMQAIVQTKVPPEKQGRVFGAVVFVAQVSMPVATVLAGPLADHVFEPQATTGGGLVGLLAPVVGTGPGAGVATMLLIAGALGTVVALAGLATTAVRDLDLLVPDLDTAAAKQPSGG</sequence>
<dbReference type="Pfam" id="PF07690">
    <property type="entry name" value="MFS_1"/>
    <property type="match status" value="1"/>
</dbReference>
<feature type="transmembrane region" description="Helical" evidence="6">
    <location>
        <begin position="20"/>
        <end position="42"/>
    </location>
</feature>
<feature type="transmembrane region" description="Helical" evidence="6">
    <location>
        <begin position="113"/>
        <end position="131"/>
    </location>
</feature>
<dbReference type="InterPro" id="IPR036259">
    <property type="entry name" value="MFS_trans_sf"/>
</dbReference>
<comment type="caution">
    <text evidence="7">The sequence shown here is derived from an EMBL/GenBank/DDBJ whole genome shotgun (WGS) entry which is preliminary data.</text>
</comment>
<feature type="transmembrane region" description="Helical" evidence="6">
    <location>
        <begin position="318"/>
        <end position="343"/>
    </location>
</feature>
<feature type="transmembrane region" description="Helical" evidence="6">
    <location>
        <begin position="406"/>
        <end position="428"/>
    </location>
</feature>
<dbReference type="GO" id="GO:0022857">
    <property type="term" value="F:transmembrane transporter activity"/>
    <property type="evidence" value="ECO:0007669"/>
    <property type="project" value="InterPro"/>
</dbReference>
<feature type="transmembrane region" description="Helical" evidence="6">
    <location>
        <begin position="87"/>
        <end position="106"/>
    </location>
</feature>
<evidence type="ECO:0000313" key="8">
    <source>
        <dbReference type="Proteomes" id="UP000612808"/>
    </source>
</evidence>
<evidence type="ECO:0000256" key="1">
    <source>
        <dbReference type="ARBA" id="ARBA00004651"/>
    </source>
</evidence>
<dbReference type="PANTHER" id="PTHR23513">
    <property type="entry name" value="INTEGRAL MEMBRANE EFFLUX PROTEIN-RELATED"/>
    <property type="match status" value="1"/>
</dbReference>
<evidence type="ECO:0000256" key="4">
    <source>
        <dbReference type="ARBA" id="ARBA00022989"/>
    </source>
</evidence>
<keyword evidence="3 6" id="KW-0812">Transmembrane</keyword>
<accession>A0A8J3IYD6</accession>
<reference evidence="7" key="1">
    <citation type="submission" date="2021-01" db="EMBL/GenBank/DDBJ databases">
        <title>Whole genome shotgun sequence of Actinocatenispora rupis NBRC 107355.</title>
        <authorList>
            <person name="Komaki H."/>
            <person name="Tamura T."/>
        </authorList>
    </citation>
    <scope>NUCLEOTIDE SEQUENCE</scope>
    <source>
        <strain evidence="7">NBRC 107355</strain>
    </source>
</reference>
<evidence type="ECO:0000256" key="6">
    <source>
        <dbReference type="SAM" id="Phobius"/>
    </source>
</evidence>
<evidence type="ECO:0000256" key="3">
    <source>
        <dbReference type="ARBA" id="ARBA00022692"/>
    </source>
</evidence>
<dbReference type="Gene3D" id="1.20.1250.20">
    <property type="entry name" value="MFS general substrate transporter like domains"/>
    <property type="match status" value="1"/>
</dbReference>
<evidence type="ECO:0000313" key="7">
    <source>
        <dbReference type="EMBL" id="GID11070.1"/>
    </source>
</evidence>
<comment type="subcellular location">
    <subcellularLocation>
        <location evidence="1">Cell membrane</location>
        <topology evidence="1">Multi-pass membrane protein</topology>
    </subcellularLocation>
</comment>
<proteinExistence type="predicted"/>
<dbReference type="GO" id="GO:0005886">
    <property type="term" value="C:plasma membrane"/>
    <property type="evidence" value="ECO:0007669"/>
    <property type="project" value="UniProtKB-SubCell"/>
</dbReference>
<dbReference type="InterPro" id="IPR011701">
    <property type="entry name" value="MFS"/>
</dbReference>
<evidence type="ECO:0000256" key="5">
    <source>
        <dbReference type="ARBA" id="ARBA00023136"/>
    </source>
</evidence>
<feature type="transmembrane region" description="Helical" evidence="6">
    <location>
        <begin position="54"/>
        <end position="75"/>
    </location>
</feature>